<dbReference type="EMBL" id="SIDB01000003">
    <property type="protein sequence ID" value="KAI3434608.1"/>
    <property type="molecule type" value="Genomic_DNA"/>
</dbReference>
<dbReference type="InterPro" id="IPR036188">
    <property type="entry name" value="FAD/NAD-bd_sf"/>
</dbReference>
<keyword evidence="2" id="KW-0503">Monooxygenase</keyword>
<evidence type="ECO:0000259" key="4">
    <source>
        <dbReference type="Pfam" id="PF01494"/>
    </source>
</evidence>
<evidence type="ECO:0000313" key="6">
    <source>
        <dbReference type="Proteomes" id="UP001055712"/>
    </source>
</evidence>
<proteinExistence type="inferred from homology"/>
<dbReference type="InterPro" id="IPR044560">
    <property type="entry name" value="MOase"/>
</dbReference>
<organism evidence="5 6">
    <name type="scientific">Chlorella vulgaris</name>
    <name type="common">Green alga</name>
    <dbReference type="NCBI Taxonomy" id="3077"/>
    <lineage>
        <taxon>Eukaryota</taxon>
        <taxon>Viridiplantae</taxon>
        <taxon>Chlorophyta</taxon>
        <taxon>core chlorophytes</taxon>
        <taxon>Trebouxiophyceae</taxon>
        <taxon>Chlorellales</taxon>
        <taxon>Chlorellaceae</taxon>
        <taxon>Chlorella clade</taxon>
        <taxon>Chlorella</taxon>
    </lineage>
</organism>
<evidence type="ECO:0000313" key="5">
    <source>
        <dbReference type="EMBL" id="KAI3434608.1"/>
    </source>
</evidence>
<keyword evidence="1" id="KW-0560">Oxidoreductase</keyword>
<accession>A0A9D4TUB7</accession>
<dbReference type="Gene3D" id="3.50.50.60">
    <property type="entry name" value="FAD/NAD(P)-binding domain"/>
    <property type="match status" value="1"/>
</dbReference>
<evidence type="ECO:0000256" key="2">
    <source>
        <dbReference type="ARBA" id="ARBA00023033"/>
    </source>
</evidence>
<dbReference type="GO" id="GO:0071949">
    <property type="term" value="F:FAD binding"/>
    <property type="evidence" value="ECO:0007669"/>
    <property type="project" value="InterPro"/>
</dbReference>
<evidence type="ECO:0000256" key="1">
    <source>
        <dbReference type="ARBA" id="ARBA00023002"/>
    </source>
</evidence>
<name>A0A9D4TUB7_CHLVU</name>
<dbReference type="Proteomes" id="UP001055712">
    <property type="component" value="Unassembled WGS sequence"/>
</dbReference>
<dbReference type="Pfam" id="PF01494">
    <property type="entry name" value="FAD_binding_3"/>
    <property type="match status" value="1"/>
</dbReference>
<feature type="domain" description="FAD-binding" evidence="4">
    <location>
        <begin position="77"/>
        <end position="391"/>
    </location>
</feature>
<dbReference type="PANTHER" id="PTHR45934">
    <property type="entry name" value="FAD/NAD(P)-BINDING OXIDOREDUCTASE FAMILY PROTEIN"/>
    <property type="match status" value="1"/>
</dbReference>
<dbReference type="SUPFAM" id="SSF51905">
    <property type="entry name" value="FAD/NAD(P)-binding domain"/>
    <property type="match status" value="1"/>
</dbReference>
<evidence type="ECO:0000256" key="3">
    <source>
        <dbReference type="ARBA" id="ARBA00024018"/>
    </source>
</evidence>
<reference evidence="5" key="1">
    <citation type="journal article" date="2019" name="Plant J.">
        <title>Chlorella vulgaris genome assembly and annotation reveals the molecular basis for metabolic acclimation to high light conditions.</title>
        <authorList>
            <person name="Cecchin M."/>
            <person name="Marcolungo L."/>
            <person name="Rossato M."/>
            <person name="Girolomoni L."/>
            <person name="Cosentino E."/>
            <person name="Cuine S."/>
            <person name="Li-Beisson Y."/>
            <person name="Delledonne M."/>
            <person name="Ballottari M."/>
        </authorList>
    </citation>
    <scope>NUCLEOTIDE SEQUENCE</scope>
    <source>
        <strain evidence="5">211/11P</strain>
    </source>
</reference>
<dbReference type="AlphaFoldDB" id="A0A9D4TUB7"/>
<sequence length="494" mass="51530">MRVAAVPVPTCPLARPSLPRTDLTRHCSWPAHRRNWAPAPSGHPSAKQRRATHLCGAAAAPAGVDVSSLVDRDLQGTVVVTGGGPAGLATAAALHQAGIPVLVLEREAALSTGGSALGLWTNAWRALDALGVGDVLRQQHPNVQDIELVRHNGRQLRRFSLSECDGGPHEFRGVRRSNLLAALAAILPSDSLAFGAQVTAAEPTAAGAALTLASGQRLECLAVVGADGARSAVAAAAGRSPANYCGQSAIRGVARFPGGLPPQLQAGCIRQVWGPAARAGLYPVSDTELYWFVCFNAAADAPTSTSPAAWQQEALGVVQGWAWGLPEVVQATPLQDLSRSRLLDRWDRMPASSGSSSITLAGDSLHPMTPNLGQGGCTALEDALVLARCLQQQQLPSLAAELRGSSSSSGSSRGRAAAVAAAAVQSAIGQYERERMQRCLPLTIRSYVMGALLQAPLPPVALARDLFVQHAFSPAHFLDHATFDCGRLEPTRDG</sequence>
<dbReference type="OrthoDB" id="655030at2759"/>
<dbReference type="PANTHER" id="PTHR45934:SF9">
    <property type="entry name" value="FAD_NAD(P)-BINDING OXIDOREDUCTASE FAMILY PROTEIN"/>
    <property type="match status" value="1"/>
</dbReference>
<keyword evidence="6" id="KW-1185">Reference proteome</keyword>
<comment type="similarity">
    <text evidence="3">Belongs to the 3-hydroxybenzoate 6-hydroxylase family.</text>
</comment>
<comment type="caution">
    <text evidence="5">The sequence shown here is derived from an EMBL/GenBank/DDBJ whole genome shotgun (WGS) entry which is preliminary data.</text>
</comment>
<reference evidence="5" key="2">
    <citation type="submission" date="2020-11" db="EMBL/GenBank/DDBJ databases">
        <authorList>
            <person name="Cecchin M."/>
            <person name="Marcolungo L."/>
            <person name="Rossato M."/>
            <person name="Girolomoni L."/>
            <person name="Cosentino E."/>
            <person name="Cuine S."/>
            <person name="Li-Beisson Y."/>
            <person name="Delledonne M."/>
            <person name="Ballottari M."/>
        </authorList>
    </citation>
    <scope>NUCLEOTIDE SEQUENCE</scope>
    <source>
        <strain evidence="5">211/11P</strain>
        <tissue evidence="5">Whole cell</tissue>
    </source>
</reference>
<dbReference type="PRINTS" id="PR00420">
    <property type="entry name" value="RNGMNOXGNASE"/>
</dbReference>
<protein>
    <recommendedName>
        <fullName evidence="4">FAD-binding domain-containing protein</fullName>
    </recommendedName>
</protein>
<dbReference type="GO" id="GO:0004497">
    <property type="term" value="F:monooxygenase activity"/>
    <property type="evidence" value="ECO:0007669"/>
    <property type="project" value="UniProtKB-KW"/>
</dbReference>
<dbReference type="InterPro" id="IPR002938">
    <property type="entry name" value="FAD-bd"/>
</dbReference>
<gene>
    <name evidence="5" type="ORF">D9Q98_002676</name>
</gene>